<evidence type="ECO:0000313" key="1">
    <source>
        <dbReference type="EMBL" id="CAG8808223.1"/>
    </source>
</evidence>
<feature type="non-terminal residue" evidence="1">
    <location>
        <position position="94"/>
    </location>
</feature>
<proteinExistence type="predicted"/>
<organism evidence="1 2">
    <name type="scientific">Racocetra persica</name>
    <dbReference type="NCBI Taxonomy" id="160502"/>
    <lineage>
        <taxon>Eukaryota</taxon>
        <taxon>Fungi</taxon>
        <taxon>Fungi incertae sedis</taxon>
        <taxon>Mucoromycota</taxon>
        <taxon>Glomeromycotina</taxon>
        <taxon>Glomeromycetes</taxon>
        <taxon>Diversisporales</taxon>
        <taxon>Gigasporaceae</taxon>
        <taxon>Racocetra</taxon>
    </lineage>
</organism>
<dbReference type="Proteomes" id="UP000789920">
    <property type="component" value="Unassembled WGS sequence"/>
</dbReference>
<comment type="caution">
    <text evidence="1">The sequence shown here is derived from an EMBL/GenBank/DDBJ whole genome shotgun (WGS) entry which is preliminary data.</text>
</comment>
<gene>
    <name evidence="1" type="ORF">RPERSI_LOCUS22570</name>
</gene>
<keyword evidence="2" id="KW-1185">Reference proteome</keyword>
<sequence>VGEVLVEINSILIDIKLTCILKDLSVLNEYFSAIGLTESVNLNSLQTRWSPNEYYTTIDSSKNINLNSPQTSWSHSEYSVKLGSSKSNDLNVSL</sequence>
<evidence type="ECO:0000313" key="2">
    <source>
        <dbReference type="Proteomes" id="UP000789920"/>
    </source>
</evidence>
<dbReference type="EMBL" id="CAJVQC010068595">
    <property type="protein sequence ID" value="CAG8808223.1"/>
    <property type="molecule type" value="Genomic_DNA"/>
</dbReference>
<name>A0ACA9RTD7_9GLOM</name>
<feature type="non-terminal residue" evidence="1">
    <location>
        <position position="1"/>
    </location>
</feature>
<reference evidence="1" key="1">
    <citation type="submission" date="2021-06" db="EMBL/GenBank/DDBJ databases">
        <authorList>
            <person name="Kallberg Y."/>
            <person name="Tangrot J."/>
            <person name="Rosling A."/>
        </authorList>
    </citation>
    <scope>NUCLEOTIDE SEQUENCE</scope>
    <source>
        <strain evidence="1">MA461A</strain>
    </source>
</reference>
<protein>
    <submittedName>
        <fullName evidence="1">2105_t:CDS:1</fullName>
    </submittedName>
</protein>
<accession>A0ACA9RTD7</accession>